<protein>
    <recommendedName>
        <fullName evidence="2">Antitoxin</fullName>
    </recommendedName>
</protein>
<proteinExistence type="inferred from homology"/>
<reference evidence="3 4" key="1">
    <citation type="submission" date="2020-08" db="EMBL/GenBank/DDBJ databases">
        <title>Genome sequence of Leucobacter denitrificans KACC 14055T.</title>
        <authorList>
            <person name="Hyun D.-W."/>
            <person name="Bae J.-W."/>
        </authorList>
    </citation>
    <scope>NUCLEOTIDE SEQUENCE [LARGE SCALE GENOMIC DNA]</scope>
    <source>
        <strain evidence="3 4">KACC 14055</strain>
    </source>
</reference>
<comment type="function">
    <text evidence="2">Antitoxin component of a type II toxin-antitoxin (TA) system.</text>
</comment>
<comment type="similarity">
    <text evidence="1 2">Belongs to the phD/YefM antitoxin family.</text>
</comment>
<gene>
    <name evidence="3" type="ORF">H9L06_07120</name>
</gene>
<name>A0A7G9S7Y3_9MICO</name>
<sequence length="94" mass="10667">MGTWQVQAGKQRFSELLRAAEGGEPQFITRHGKPVAVVVDIEDYRRTHETQQSFAEYLLTLEGALAEGDELEISPRTAEPEYWAKVDNLFRDGD</sequence>
<evidence type="ECO:0000256" key="1">
    <source>
        <dbReference type="ARBA" id="ARBA00009981"/>
    </source>
</evidence>
<keyword evidence="4" id="KW-1185">Reference proteome</keyword>
<dbReference type="Pfam" id="PF02604">
    <property type="entry name" value="PhdYeFM_antitox"/>
    <property type="match status" value="1"/>
</dbReference>
<evidence type="ECO:0000313" key="3">
    <source>
        <dbReference type="EMBL" id="QNN63958.1"/>
    </source>
</evidence>
<dbReference type="SUPFAM" id="SSF143120">
    <property type="entry name" value="YefM-like"/>
    <property type="match status" value="1"/>
</dbReference>
<dbReference type="KEGG" id="ldn:H9L06_07120"/>
<dbReference type="AlphaFoldDB" id="A0A7G9S7Y3"/>
<accession>A0A7G9S7Y3</accession>
<organism evidence="3 4">
    <name type="scientific">Leucobacter denitrificans</name>
    <dbReference type="NCBI Taxonomy" id="683042"/>
    <lineage>
        <taxon>Bacteria</taxon>
        <taxon>Bacillati</taxon>
        <taxon>Actinomycetota</taxon>
        <taxon>Actinomycetes</taxon>
        <taxon>Micrococcales</taxon>
        <taxon>Microbacteriaceae</taxon>
        <taxon>Leucobacter</taxon>
    </lineage>
</organism>
<dbReference type="EMBL" id="CP060716">
    <property type="protein sequence ID" value="QNN63958.1"/>
    <property type="molecule type" value="Genomic_DNA"/>
</dbReference>
<dbReference type="NCBIfam" id="TIGR01552">
    <property type="entry name" value="phd_fam"/>
    <property type="match status" value="1"/>
</dbReference>
<evidence type="ECO:0000313" key="4">
    <source>
        <dbReference type="Proteomes" id="UP000515934"/>
    </source>
</evidence>
<dbReference type="InterPro" id="IPR006442">
    <property type="entry name" value="Antitoxin_Phd/YefM"/>
</dbReference>
<dbReference type="Gene3D" id="3.40.1620.10">
    <property type="entry name" value="YefM-like domain"/>
    <property type="match status" value="1"/>
</dbReference>
<evidence type="ECO:0000256" key="2">
    <source>
        <dbReference type="RuleBase" id="RU362080"/>
    </source>
</evidence>
<dbReference type="InterPro" id="IPR036165">
    <property type="entry name" value="YefM-like_sf"/>
</dbReference>
<dbReference type="Proteomes" id="UP000515934">
    <property type="component" value="Chromosome"/>
</dbReference>